<organism evidence="2 3">
    <name type="scientific">Mycolicibacterium smegmatis (strain ATCC 700084 / mc(2)155)</name>
    <name type="common">Mycobacterium smegmatis</name>
    <dbReference type="NCBI Taxonomy" id="246196"/>
    <lineage>
        <taxon>Bacteria</taxon>
        <taxon>Bacillati</taxon>
        <taxon>Actinomycetota</taxon>
        <taxon>Actinomycetes</taxon>
        <taxon>Mycobacteriales</taxon>
        <taxon>Mycobacteriaceae</taxon>
        <taxon>Mycolicibacterium</taxon>
    </lineage>
</organism>
<feature type="compositionally biased region" description="Basic and acidic residues" evidence="1">
    <location>
        <begin position="29"/>
        <end position="50"/>
    </location>
</feature>
<dbReference type="AlphaFoldDB" id="I7G4W5"/>
<sequence length="79" mass="8983">MIDEFGIVHLLRLRLVRVGLIPGPAATDRTPDGAEQPEHRADDHQDHTDDPQPVDVQHQAEDEQNRSEDNHDDLTSGWR</sequence>
<evidence type="ECO:0000256" key="1">
    <source>
        <dbReference type="SAM" id="MobiDB-lite"/>
    </source>
</evidence>
<evidence type="ECO:0000313" key="2">
    <source>
        <dbReference type="EMBL" id="AFP38216.1"/>
    </source>
</evidence>
<reference evidence="2 3" key="1">
    <citation type="journal article" date="2007" name="Genome Biol.">
        <title>Interrupted coding sequences in Mycobacterium smegmatis: authentic mutations or sequencing errors?</title>
        <authorList>
            <person name="Deshayes C."/>
            <person name="Perrodou E."/>
            <person name="Gallien S."/>
            <person name="Euphrasie D."/>
            <person name="Schaeffer C."/>
            <person name="Van-Dorsselaer A."/>
            <person name="Poch O."/>
            <person name="Lecompte O."/>
            <person name="Reyrat J.M."/>
        </authorList>
    </citation>
    <scope>NUCLEOTIDE SEQUENCE [LARGE SCALE GENOMIC DNA]</scope>
    <source>
        <strain evidence="3">ATCC 700084 / mc(2)155</strain>
    </source>
</reference>
<reference evidence="2 3" key="2">
    <citation type="journal article" date="2009" name="Genome Res.">
        <title>Ortho-proteogenomics: multiple proteomes investigation through orthology and a new MS-based protocol.</title>
        <authorList>
            <person name="Gallien S."/>
            <person name="Perrodou E."/>
            <person name="Carapito C."/>
            <person name="Deshayes C."/>
            <person name="Reyrat J.M."/>
            <person name="Van Dorsselaer A."/>
            <person name="Poch O."/>
            <person name="Schaeffer C."/>
            <person name="Lecompte O."/>
        </authorList>
    </citation>
    <scope>NUCLEOTIDE SEQUENCE [LARGE SCALE GENOMIC DNA]</scope>
    <source>
        <strain evidence="3">ATCC 700084 / mc(2)155</strain>
    </source>
</reference>
<protein>
    <submittedName>
        <fullName evidence="2">Uncharacterized protein</fullName>
    </submittedName>
</protein>
<evidence type="ECO:0000313" key="3">
    <source>
        <dbReference type="Proteomes" id="UP000006158"/>
    </source>
</evidence>
<dbReference type="KEGG" id="msg:MSMEI_1744"/>
<dbReference type="Proteomes" id="UP000006158">
    <property type="component" value="Chromosome"/>
</dbReference>
<dbReference type="EMBL" id="CP001663">
    <property type="protein sequence ID" value="AFP38216.1"/>
    <property type="molecule type" value="Genomic_DNA"/>
</dbReference>
<gene>
    <name evidence="2" type="ordered locus">MSMEI_1744</name>
</gene>
<accession>I7G4W5</accession>
<feature type="region of interest" description="Disordered" evidence="1">
    <location>
        <begin position="22"/>
        <end position="79"/>
    </location>
</feature>
<proteinExistence type="predicted"/>
<feature type="compositionally biased region" description="Basic and acidic residues" evidence="1">
    <location>
        <begin position="58"/>
        <end position="79"/>
    </location>
</feature>
<name>I7G4W5_MYCS2</name>